<evidence type="ECO:0008006" key="3">
    <source>
        <dbReference type="Google" id="ProtNLM"/>
    </source>
</evidence>
<comment type="caution">
    <text evidence="1">The sequence shown here is derived from an EMBL/GenBank/DDBJ whole genome shotgun (WGS) entry which is preliminary data.</text>
</comment>
<dbReference type="Proteomes" id="UP000626180">
    <property type="component" value="Unassembled WGS sequence"/>
</dbReference>
<evidence type="ECO:0000313" key="1">
    <source>
        <dbReference type="EMBL" id="MBF8642309.1"/>
    </source>
</evidence>
<dbReference type="EMBL" id="JADMCD010000009">
    <property type="protein sequence ID" value="MBF8642309.1"/>
    <property type="molecule type" value="Genomic_DNA"/>
</dbReference>
<accession>A0ABS0FPN4</accession>
<proteinExistence type="predicted"/>
<keyword evidence="2" id="KW-1185">Reference proteome</keyword>
<organism evidence="1 2">
    <name type="scientific">Pseudomonas luteola</name>
    <dbReference type="NCBI Taxonomy" id="47886"/>
    <lineage>
        <taxon>Bacteria</taxon>
        <taxon>Pseudomonadati</taxon>
        <taxon>Pseudomonadota</taxon>
        <taxon>Gammaproteobacteria</taxon>
        <taxon>Pseudomonadales</taxon>
        <taxon>Pseudomonadaceae</taxon>
        <taxon>Pseudomonas</taxon>
    </lineage>
</organism>
<name>A0ABS0FPN4_PSELU</name>
<sequence length="114" mass="12344">MNIDIDGLIELAKNATPEPWELYHGFVATDLDADGAVVIAERPARSGGKQQKQVDSNMAYIAAANPAVILALCERLREAESAMKLSLKLLQDGEIDSAIDQIEEALNPEVSDDH</sequence>
<protein>
    <recommendedName>
        <fullName evidence="3">Phage protein</fullName>
    </recommendedName>
</protein>
<gene>
    <name evidence="1" type="ORF">IRZ65_16635</name>
</gene>
<reference evidence="1 2" key="1">
    <citation type="submission" date="2020-10" db="EMBL/GenBank/DDBJ databases">
        <title>Genome sequences of Pseudomonas isolates.</title>
        <authorList>
            <person name="Wessels L."/>
            <person name="Reich F."/>
            <person name="Hammerl J."/>
        </authorList>
    </citation>
    <scope>NUCLEOTIDE SEQUENCE [LARGE SCALE GENOMIC DNA]</scope>
    <source>
        <strain evidence="1 2">20-MO00624-0</strain>
    </source>
</reference>
<dbReference type="RefSeq" id="WP_073450189.1">
    <property type="nucleotide sequence ID" value="NZ_FQYS01000009.1"/>
</dbReference>
<evidence type="ECO:0000313" key="2">
    <source>
        <dbReference type="Proteomes" id="UP000626180"/>
    </source>
</evidence>